<evidence type="ECO:0000313" key="1">
    <source>
        <dbReference type="EMBL" id="GGF12018.1"/>
    </source>
</evidence>
<accession>A0ABQ1U9L8</accession>
<evidence type="ECO:0000313" key="2">
    <source>
        <dbReference type="Proteomes" id="UP000632273"/>
    </source>
</evidence>
<organism evidence="1 2">
    <name type="scientific">Hymenobacter cavernae</name>
    <dbReference type="NCBI Taxonomy" id="2044852"/>
    <lineage>
        <taxon>Bacteria</taxon>
        <taxon>Pseudomonadati</taxon>
        <taxon>Bacteroidota</taxon>
        <taxon>Cytophagia</taxon>
        <taxon>Cytophagales</taxon>
        <taxon>Hymenobacteraceae</taxon>
        <taxon>Hymenobacter</taxon>
    </lineage>
</organism>
<protein>
    <recommendedName>
        <fullName evidence="3">PorT family protein</fullName>
    </recommendedName>
</protein>
<name>A0ABQ1U9L8_9BACT</name>
<evidence type="ECO:0008006" key="3">
    <source>
        <dbReference type="Google" id="ProtNLM"/>
    </source>
</evidence>
<keyword evidence="2" id="KW-1185">Reference proteome</keyword>
<gene>
    <name evidence="1" type="ORF">GCM10011383_24050</name>
</gene>
<dbReference type="Proteomes" id="UP000632273">
    <property type="component" value="Unassembled WGS sequence"/>
</dbReference>
<reference evidence="2" key="1">
    <citation type="journal article" date="2019" name="Int. J. Syst. Evol. Microbiol.">
        <title>The Global Catalogue of Microorganisms (GCM) 10K type strain sequencing project: providing services to taxonomists for standard genome sequencing and annotation.</title>
        <authorList>
            <consortium name="The Broad Institute Genomics Platform"/>
            <consortium name="The Broad Institute Genome Sequencing Center for Infectious Disease"/>
            <person name="Wu L."/>
            <person name="Ma J."/>
        </authorList>
    </citation>
    <scope>NUCLEOTIDE SEQUENCE [LARGE SCALE GENOMIC DNA]</scope>
    <source>
        <strain evidence="2">CGMCC 1.15197</strain>
    </source>
</reference>
<dbReference type="EMBL" id="BMHT01000004">
    <property type="protein sequence ID" value="GGF12018.1"/>
    <property type="molecule type" value="Genomic_DNA"/>
</dbReference>
<comment type="caution">
    <text evidence="1">The sequence shown here is derived from an EMBL/GenBank/DDBJ whole genome shotgun (WGS) entry which is preliminary data.</text>
</comment>
<proteinExistence type="predicted"/>
<sequence>MAVQLLLGPALSYRHLGRLSTDPVQSEMEKLERPAESYSAELGLTYALTPRLSLLTGLGYSEYATRLDLTVKQPVVVYESFRRPVLEYTTNGLFNTLYVPDSIPSSNEEEQQRVRHRDVYRFVSVPLQVQYQLGTAGRFSYGLTLGATANLYVGGRTTQASGCGCDQDSWNLGKSPFRMVSLGLTAGSSLRYRLAGRWNLSLQPTFNYLLTPLAQTPDRSARHILSAGMRTGVSFDLR</sequence>